<proteinExistence type="predicted"/>
<gene>
    <name evidence="2" type="ORF">B0A54_16671</name>
</gene>
<sequence length="713" mass="80838">MADEQPQRNQGPASVPPPGSIVPVPRVRHLVTADGARIPYTRAELGRLFNAGPIQQSIFGILETRDAISLRHAVHARDQNGDLLRIPNTTCEDSNLGFPAGGRDDFNRVYIMRPPPFEPAQTTRTPCNRNAIWTNPQPATPGFPLGFQELSLCCEPLVVENQHWPNRYRRVCKPCKDKRFQDINWRRRELLFGVCTDCRVYANSLTIPPDRLQCDCSPNTRWTGGINGNQAHAAHMCLPHDWEDWWFHTAPRAQIEMDARYRLRLRKKPTGIGYKKSKKATPRDQMTPFQRRHCMKVVRRGRPDAVPRCFCGNVMSHAEHYRPNGRKVTTAAGVRMPIYHPRLTSDGEHAHNDEIAASADRDSTAASVAPSDRRTLPVPRTRPMNLPGQLPLLWDPPEPVEDVPTIVIQHNQIILQYPSVDIPDTVEHVFDDSAVFASLPILRVPRDERAVWRDRAAALLDPNAHNAMWLWIVEALANVTNGRLPSWEPDDRRDILDQIQRIRARSPQSDGFPSELMAVICQALIWEADRTISFSEVFPLPPESFVTIDPGVPSTSQVVDGNADDDAAYAQRRFRRVRAADDSEHWQELRQSADLEDTLDSSSDADLVLVDPPPRVGPVHHLQGHQSELSNAEAREAMRLNSFLGGRDYRSDAEIIQEEEDVEDENELAGYDLGLYNLQGIALSVNLDRVLEAQEELWEEHERWCSAVDWCRE</sequence>
<name>A0A4U0TWG9_9PEZI</name>
<organism evidence="2 3">
    <name type="scientific">Friedmanniomyces endolithicus</name>
    <dbReference type="NCBI Taxonomy" id="329885"/>
    <lineage>
        <taxon>Eukaryota</taxon>
        <taxon>Fungi</taxon>
        <taxon>Dikarya</taxon>
        <taxon>Ascomycota</taxon>
        <taxon>Pezizomycotina</taxon>
        <taxon>Dothideomycetes</taxon>
        <taxon>Dothideomycetidae</taxon>
        <taxon>Mycosphaerellales</taxon>
        <taxon>Teratosphaeriaceae</taxon>
        <taxon>Friedmanniomyces</taxon>
    </lineage>
</organism>
<evidence type="ECO:0000313" key="3">
    <source>
        <dbReference type="Proteomes" id="UP000310066"/>
    </source>
</evidence>
<dbReference type="AlphaFoldDB" id="A0A4U0TWG9"/>
<dbReference type="EMBL" id="NAJP01000135">
    <property type="protein sequence ID" value="TKA26753.1"/>
    <property type="molecule type" value="Genomic_DNA"/>
</dbReference>
<feature type="region of interest" description="Disordered" evidence="1">
    <location>
        <begin position="357"/>
        <end position="382"/>
    </location>
</feature>
<reference evidence="2 3" key="1">
    <citation type="submission" date="2017-03" db="EMBL/GenBank/DDBJ databases">
        <title>Genomes of endolithic fungi from Antarctica.</title>
        <authorList>
            <person name="Coleine C."/>
            <person name="Masonjones S."/>
            <person name="Stajich J.E."/>
        </authorList>
    </citation>
    <scope>NUCLEOTIDE SEQUENCE [LARGE SCALE GENOMIC DNA]</scope>
    <source>
        <strain evidence="2 3">CCFEE 5311</strain>
    </source>
</reference>
<protein>
    <submittedName>
        <fullName evidence="2">Uncharacterized protein</fullName>
    </submittedName>
</protein>
<evidence type="ECO:0000256" key="1">
    <source>
        <dbReference type="SAM" id="MobiDB-lite"/>
    </source>
</evidence>
<comment type="caution">
    <text evidence="2">The sequence shown here is derived from an EMBL/GenBank/DDBJ whole genome shotgun (WGS) entry which is preliminary data.</text>
</comment>
<feature type="region of interest" description="Disordered" evidence="1">
    <location>
        <begin position="1"/>
        <end position="22"/>
    </location>
</feature>
<dbReference type="Proteomes" id="UP000310066">
    <property type="component" value="Unassembled WGS sequence"/>
</dbReference>
<accession>A0A4U0TWG9</accession>
<evidence type="ECO:0000313" key="2">
    <source>
        <dbReference type="EMBL" id="TKA26753.1"/>
    </source>
</evidence>